<accession>A0A0A9CAH8</accession>
<sequence>MSIFTSISRYCIKREGLILATRQLTERNPAGIFVPCLEENFAQLWFCHLVIAVSQSTHPLLLWL</sequence>
<evidence type="ECO:0000313" key="1">
    <source>
        <dbReference type="EMBL" id="JAD72556.1"/>
    </source>
</evidence>
<dbReference type="AlphaFoldDB" id="A0A0A9CAH8"/>
<proteinExistence type="predicted"/>
<dbReference type="EMBL" id="GBRH01225339">
    <property type="protein sequence ID" value="JAD72556.1"/>
    <property type="molecule type" value="Transcribed_RNA"/>
</dbReference>
<name>A0A0A9CAH8_ARUDO</name>
<reference evidence="1" key="2">
    <citation type="journal article" date="2015" name="Data Brief">
        <title>Shoot transcriptome of the giant reed, Arundo donax.</title>
        <authorList>
            <person name="Barrero R.A."/>
            <person name="Guerrero F.D."/>
            <person name="Moolhuijzen P."/>
            <person name="Goolsby J.A."/>
            <person name="Tidwell J."/>
            <person name="Bellgard S.E."/>
            <person name="Bellgard M.I."/>
        </authorList>
    </citation>
    <scope>NUCLEOTIDE SEQUENCE</scope>
    <source>
        <tissue evidence="1">Shoot tissue taken approximately 20 cm above the soil surface</tissue>
    </source>
</reference>
<reference evidence="1" key="1">
    <citation type="submission" date="2014-09" db="EMBL/GenBank/DDBJ databases">
        <authorList>
            <person name="Magalhaes I.L.F."/>
            <person name="Oliveira U."/>
            <person name="Santos F.R."/>
            <person name="Vidigal T.H.D.A."/>
            <person name="Brescovit A.D."/>
            <person name="Santos A.J."/>
        </authorList>
    </citation>
    <scope>NUCLEOTIDE SEQUENCE</scope>
    <source>
        <tissue evidence="1">Shoot tissue taken approximately 20 cm above the soil surface</tissue>
    </source>
</reference>
<protein>
    <submittedName>
        <fullName evidence="1">Uncharacterized protein</fullName>
    </submittedName>
</protein>
<organism evidence="1">
    <name type="scientific">Arundo donax</name>
    <name type="common">Giant reed</name>
    <name type="synonym">Donax arundinaceus</name>
    <dbReference type="NCBI Taxonomy" id="35708"/>
    <lineage>
        <taxon>Eukaryota</taxon>
        <taxon>Viridiplantae</taxon>
        <taxon>Streptophyta</taxon>
        <taxon>Embryophyta</taxon>
        <taxon>Tracheophyta</taxon>
        <taxon>Spermatophyta</taxon>
        <taxon>Magnoliopsida</taxon>
        <taxon>Liliopsida</taxon>
        <taxon>Poales</taxon>
        <taxon>Poaceae</taxon>
        <taxon>PACMAD clade</taxon>
        <taxon>Arundinoideae</taxon>
        <taxon>Arundineae</taxon>
        <taxon>Arundo</taxon>
    </lineage>
</organism>